<evidence type="ECO:0000256" key="1">
    <source>
        <dbReference type="SAM" id="MobiDB-lite"/>
    </source>
</evidence>
<evidence type="ECO:0000313" key="3">
    <source>
        <dbReference type="Proteomes" id="UP000023152"/>
    </source>
</evidence>
<evidence type="ECO:0000313" key="2">
    <source>
        <dbReference type="EMBL" id="ETO28341.1"/>
    </source>
</evidence>
<feature type="region of interest" description="Disordered" evidence="1">
    <location>
        <begin position="1"/>
        <end position="44"/>
    </location>
</feature>
<reference evidence="2 3" key="1">
    <citation type="journal article" date="2013" name="Curr. Biol.">
        <title>The Genome of the Foraminiferan Reticulomyxa filosa.</title>
        <authorList>
            <person name="Glockner G."/>
            <person name="Hulsmann N."/>
            <person name="Schleicher M."/>
            <person name="Noegel A.A."/>
            <person name="Eichinger L."/>
            <person name="Gallinger C."/>
            <person name="Pawlowski J."/>
            <person name="Sierra R."/>
            <person name="Euteneuer U."/>
            <person name="Pillet L."/>
            <person name="Moustafa A."/>
            <person name="Platzer M."/>
            <person name="Groth M."/>
            <person name="Szafranski K."/>
            <person name="Schliwa M."/>
        </authorList>
    </citation>
    <scope>NUCLEOTIDE SEQUENCE [LARGE SCALE GENOMIC DNA]</scope>
</reference>
<proteinExistence type="predicted"/>
<organism evidence="2 3">
    <name type="scientific">Reticulomyxa filosa</name>
    <dbReference type="NCBI Taxonomy" id="46433"/>
    <lineage>
        <taxon>Eukaryota</taxon>
        <taxon>Sar</taxon>
        <taxon>Rhizaria</taxon>
        <taxon>Retaria</taxon>
        <taxon>Foraminifera</taxon>
        <taxon>Monothalamids</taxon>
        <taxon>Reticulomyxidae</taxon>
        <taxon>Reticulomyxa</taxon>
    </lineage>
</organism>
<dbReference type="Proteomes" id="UP000023152">
    <property type="component" value="Unassembled WGS sequence"/>
</dbReference>
<feature type="compositionally biased region" description="Basic and acidic residues" evidence="1">
    <location>
        <begin position="1"/>
        <end position="10"/>
    </location>
</feature>
<name>X6NQQ9_RETFI</name>
<gene>
    <name evidence="2" type="ORF">RFI_08790</name>
</gene>
<comment type="caution">
    <text evidence="2">The sequence shown here is derived from an EMBL/GenBank/DDBJ whole genome shotgun (WGS) entry which is preliminary data.</text>
</comment>
<dbReference type="EMBL" id="ASPP01006717">
    <property type="protein sequence ID" value="ETO28341.1"/>
    <property type="molecule type" value="Genomic_DNA"/>
</dbReference>
<feature type="non-terminal residue" evidence="2">
    <location>
        <position position="117"/>
    </location>
</feature>
<keyword evidence="3" id="KW-1185">Reference proteome</keyword>
<feature type="compositionally biased region" description="Basic and acidic residues" evidence="1">
    <location>
        <begin position="22"/>
        <end position="40"/>
    </location>
</feature>
<protein>
    <submittedName>
        <fullName evidence="2">Uncharacterized protein</fullName>
    </submittedName>
</protein>
<accession>X6NQQ9</accession>
<dbReference type="AlphaFoldDB" id="X6NQQ9"/>
<sequence>MSNDCDESKSKIVLKRQNTNNNDREYEKKYSSDNKYDKTNSKANTNSQKVNEYLILIYVGVNVNQRLKYDIVFKKDIEGKSTNHLQAVSVNSLNQQMTQLMTIIKQIWIKNLKTKTK</sequence>